<evidence type="ECO:0000313" key="3">
    <source>
        <dbReference type="Proteomes" id="UP000054776"/>
    </source>
</evidence>
<gene>
    <name evidence="2" type="ORF">T01_908</name>
</gene>
<feature type="domain" description="PiggyBac transposable element-derived protein" evidence="1">
    <location>
        <begin position="31"/>
        <end position="143"/>
    </location>
</feature>
<dbReference type="Proteomes" id="UP000054776">
    <property type="component" value="Unassembled WGS sequence"/>
</dbReference>
<keyword evidence="3" id="KW-1185">Reference proteome</keyword>
<dbReference type="STRING" id="6334.A0A0V1B5H5"/>
<dbReference type="AlphaFoldDB" id="A0A0V1B5H5"/>
<name>A0A0V1B5H5_TRISP</name>
<reference evidence="2 3" key="1">
    <citation type="submission" date="2015-01" db="EMBL/GenBank/DDBJ databases">
        <title>Evolution of Trichinella species and genotypes.</title>
        <authorList>
            <person name="Korhonen P.K."/>
            <person name="Edoardo P."/>
            <person name="Giuseppe L.R."/>
            <person name="Gasser R.B."/>
        </authorList>
    </citation>
    <scope>NUCLEOTIDE SEQUENCE [LARGE SCALE GENOMIC DNA]</scope>
    <source>
        <strain evidence="2">ISS3</strain>
    </source>
</reference>
<dbReference type="OrthoDB" id="8123139at2759"/>
<proteinExistence type="predicted"/>
<dbReference type="EMBL" id="JYDH01000102">
    <property type="protein sequence ID" value="KRY32224.1"/>
    <property type="molecule type" value="Genomic_DNA"/>
</dbReference>
<comment type="caution">
    <text evidence="2">The sequence shown here is derived from an EMBL/GenBank/DDBJ whole genome shotgun (WGS) entry which is preliminary data.</text>
</comment>
<dbReference type="InParanoid" id="A0A0V1B5H5"/>
<organism evidence="2 3">
    <name type="scientific">Trichinella spiralis</name>
    <name type="common">Trichina worm</name>
    <dbReference type="NCBI Taxonomy" id="6334"/>
    <lineage>
        <taxon>Eukaryota</taxon>
        <taxon>Metazoa</taxon>
        <taxon>Ecdysozoa</taxon>
        <taxon>Nematoda</taxon>
        <taxon>Enoplea</taxon>
        <taxon>Dorylaimia</taxon>
        <taxon>Trichinellida</taxon>
        <taxon>Trichinellidae</taxon>
        <taxon>Trichinella</taxon>
    </lineage>
</organism>
<evidence type="ECO:0000313" key="2">
    <source>
        <dbReference type="EMBL" id="KRY32224.1"/>
    </source>
</evidence>
<evidence type="ECO:0000259" key="1">
    <source>
        <dbReference type="Pfam" id="PF13843"/>
    </source>
</evidence>
<dbReference type="Pfam" id="PF13843">
    <property type="entry name" value="DDE_Tnp_1_7"/>
    <property type="match status" value="1"/>
</dbReference>
<protein>
    <recommendedName>
        <fullName evidence="1">PiggyBac transposable element-derived protein domain-containing protein</fullName>
    </recommendedName>
</protein>
<sequence>MSPQRVFLTHYNVSELAELTLWCGYGGFSSSLVLKGRNITTDKFFTNVGLAEELLAGNTSMVGTLRKNESDISPKIAITGGLPFGSSHFNLDSKLTLLNYVSTNNRCILLLSTMPHERKVCPEEDDKPEIVLSYNDTKSGVDNWTI</sequence>
<dbReference type="InterPro" id="IPR029526">
    <property type="entry name" value="PGBD"/>
</dbReference>
<accession>A0A0V1B5H5</accession>